<evidence type="ECO:0000313" key="1">
    <source>
        <dbReference type="EMBL" id="QJW99494.1"/>
    </source>
</evidence>
<accession>A0A6M5Z118</accession>
<organism evidence="1 2">
    <name type="scientific">Frigoriglobus tundricola</name>
    <dbReference type="NCBI Taxonomy" id="2774151"/>
    <lineage>
        <taxon>Bacteria</taxon>
        <taxon>Pseudomonadati</taxon>
        <taxon>Planctomycetota</taxon>
        <taxon>Planctomycetia</taxon>
        <taxon>Gemmatales</taxon>
        <taxon>Gemmataceae</taxon>
        <taxon>Frigoriglobus</taxon>
    </lineage>
</organism>
<dbReference type="AlphaFoldDB" id="A0A6M5Z118"/>
<protein>
    <submittedName>
        <fullName evidence="1">Uncharacterized protein</fullName>
    </submittedName>
</protein>
<proteinExistence type="predicted"/>
<evidence type="ECO:0000313" key="2">
    <source>
        <dbReference type="Proteomes" id="UP000503447"/>
    </source>
</evidence>
<sequence>MNETEWLNSDDYPAILRFVHNRTTRRQARLCMAGCCRQWEGQFSDPRIPRIIEAAEGCVDDADAERALGAHQEQWHFSSDRHVPKSGHWEWLAQAIAEAHQGLDECRVEGTWGGSRHHSS</sequence>
<gene>
    <name evidence="1" type="ORF">FTUN_7106</name>
</gene>
<reference evidence="2" key="1">
    <citation type="submission" date="2020-05" db="EMBL/GenBank/DDBJ databases">
        <title>Frigoriglobus tundricola gen. nov., sp. nov., a psychrotolerant cellulolytic planctomycete of the family Gemmataceae with two divergent copies of 16S rRNA gene.</title>
        <authorList>
            <person name="Kulichevskaya I.S."/>
            <person name="Ivanova A.A."/>
            <person name="Naumoff D.G."/>
            <person name="Beletsky A.V."/>
            <person name="Rijpstra W.I.C."/>
            <person name="Sinninghe Damste J.S."/>
            <person name="Mardanov A.V."/>
            <person name="Ravin N.V."/>
            <person name="Dedysh S.N."/>
        </authorList>
    </citation>
    <scope>NUCLEOTIDE SEQUENCE [LARGE SCALE GENOMIC DNA]</scope>
    <source>
        <strain evidence="2">PL17</strain>
    </source>
</reference>
<dbReference type="EMBL" id="CP053452">
    <property type="protein sequence ID" value="QJW99494.1"/>
    <property type="molecule type" value="Genomic_DNA"/>
</dbReference>
<keyword evidence="2" id="KW-1185">Reference proteome</keyword>
<dbReference type="Proteomes" id="UP000503447">
    <property type="component" value="Chromosome"/>
</dbReference>
<dbReference type="RefSeq" id="WP_171474451.1">
    <property type="nucleotide sequence ID" value="NZ_CP053452.2"/>
</dbReference>
<name>A0A6M5Z118_9BACT</name>
<dbReference type="KEGG" id="ftj:FTUN_7106"/>